<keyword evidence="1" id="KW-0175">Coiled coil</keyword>
<evidence type="ECO:0008006" key="4">
    <source>
        <dbReference type="Google" id="ProtNLM"/>
    </source>
</evidence>
<evidence type="ECO:0000313" key="2">
    <source>
        <dbReference type="EMBL" id="SCY82417.1"/>
    </source>
</evidence>
<feature type="coiled-coil region" evidence="1">
    <location>
        <begin position="41"/>
        <end position="68"/>
    </location>
</feature>
<protein>
    <recommendedName>
        <fullName evidence="4">DUF4363 family protein</fullName>
    </recommendedName>
</protein>
<reference evidence="2 3" key="1">
    <citation type="submission" date="2016-10" db="EMBL/GenBank/DDBJ databases">
        <authorList>
            <person name="de Groot N.N."/>
        </authorList>
    </citation>
    <scope>NUCLEOTIDE SEQUENCE [LARGE SCALE GENOMIC DNA]</scope>
    <source>
        <strain evidence="2 3">DSM 18978</strain>
    </source>
</reference>
<dbReference type="RefSeq" id="WP_091544193.1">
    <property type="nucleotide sequence ID" value="NZ_FMUS01000017.1"/>
</dbReference>
<accession>A0A1G5J2C5</accession>
<evidence type="ECO:0000256" key="1">
    <source>
        <dbReference type="SAM" id="Coils"/>
    </source>
</evidence>
<dbReference type="InterPro" id="IPR025373">
    <property type="entry name" value="DUF4363"/>
</dbReference>
<dbReference type="OrthoDB" id="3034917at2"/>
<gene>
    <name evidence="2" type="ORF">SAMN03080606_02628</name>
</gene>
<evidence type="ECO:0000313" key="3">
    <source>
        <dbReference type="Proteomes" id="UP000198636"/>
    </source>
</evidence>
<dbReference type="AlphaFoldDB" id="A0A1G5J2C5"/>
<keyword evidence="3" id="KW-1185">Reference proteome</keyword>
<dbReference type="EMBL" id="FMUS01000017">
    <property type="protein sequence ID" value="SCY82417.1"/>
    <property type="molecule type" value="Genomic_DNA"/>
</dbReference>
<name>A0A1G5J2C5_9FIRM</name>
<organism evidence="2 3">
    <name type="scientific">Alkaliphilus peptidifermentans DSM 18978</name>
    <dbReference type="NCBI Taxonomy" id="1120976"/>
    <lineage>
        <taxon>Bacteria</taxon>
        <taxon>Bacillati</taxon>
        <taxon>Bacillota</taxon>
        <taxon>Clostridia</taxon>
        <taxon>Peptostreptococcales</taxon>
        <taxon>Natronincolaceae</taxon>
        <taxon>Alkaliphilus</taxon>
    </lineage>
</organism>
<dbReference type="Pfam" id="PF14276">
    <property type="entry name" value="DUF4363"/>
    <property type="match status" value="1"/>
</dbReference>
<sequence length="126" mass="14962">MKTVIITLVILITFFIGAVIFQQYVENSCKTLLAHIERLDESILAENWEEAENNIQDLRKEWEQKKKIWEVVLEHYDLDAIEIAITKIERYTEVNEKIMTLGEIVQLKFLIRHVSDRESFRLSNLL</sequence>
<dbReference type="STRING" id="1120976.SAMN03080606_02628"/>
<dbReference type="Proteomes" id="UP000198636">
    <property type="component" value="Unassembled WGS sequence"/>
</dbReference>
<proteinExistence type="predicted"/>